<sequence length="147" mass="15495">MGKGWAGGCWEGSADGEGDGKCGWRGRQGGTEGGKGGKGGRKVREGTWADLTRGRREGGKSGGKCPRRWLQAPFFSSPPPSPFTPSLPPLPPFSLPPACLPMPRPFRHPFLARGALSPWGHGHCRALPSECVSLCHSLHCPTVGVEG</sequence>
<feature type="compositionally biased region" description="Basic and acidic residues" evidence="1">
    <location>
        <begin position="42"/>
        <end position="59"/>
    </location>
</feature>
<feature type="compositionally biased region" description="Gly residues" evidence="1">
    <location>
        <begin position="1"/>
        <end position="10"/>
    </location>
</feature>
<evidence type="ECO:0000256" key="1">
    <source>
        <dbReference type="SAM" id="MobiDB-lite"/>
    </source>
</evidence>
<comment type="caution">
    <text evidence="2">The sequence shown here is derived from an EMBL/GenBank/DDBJ whole genome shotgun (WGS) entry which is preliminary data.</text>
</comment>
<protein>
    <submittedName>
        <fullName evidence="2">Uncharacterized protein</fullName>
    </submittedName>
</protein>
<organism evidence="2 3">
    <name type="scientific">Nannochloropsis gaditana</name>
    <dbReference type="NCBI Taxonomy" id="72520"/>
    <lineage>
        <taxon>Eukaryota</taxon>
        <taxon>Sar</taxon>
        <taxon>Stramenopiles</taxon>
        <taxon>Ochrophyta</taxon>
        <taxon>Eustigmatophyceae</taxon>
        <taxon>Eustigmatales</taxon>
        <taxon>Monodopsidaceae</taxon>
        <taxon>Nannochloropsis</taxon>
    </lineage>
</organism>
<keyword evidence="3" id="KW-1185">Reference proteome</keyword>
<proteinExistence type="predicted"/>
<dbReference type="Proteomes" id="UP000019335">
    <property type="component" value="Unassembled WGS sequence"/>
</dbReference>
<dbReference type="EMBL" id="AZIL01003611">
    <property type="protein sequence ID" value="EWM19956.1"/>
    <property type="molecule type" value="Genomic_DNA"/>
</dbReference>
<gene>
    <name evidence="2" type="ORF">Naga_102703g1</name>
</gene>
<evidence type="ECO:0000313" key="3">
    <source>
        <dbReference type="Proteomes" id="UP000019335"/>
    </source>
</evidence>
<accession>W7TI85</accession>
<dbReference type="AlphaFoldDB" id="W7TI85"/>
<evidence type="ECO:0000313" key="2">
    <source>
        <dbReference type="EMBL" id="EWM19956.1"/>
    </source>
</evidence>
<feature type="region of interest" description="Disordered" evidence="1">
    <location>
        <begin position="1"/>
        <end position="68"/>
    </location>
</feature>
<feature type="compositionally biased region" description="Gly residues" evidence="1">
    <location>
        <begin position="21"/>
        <end position="37"/>
    </location>
</feature>
<name>W7TI85_9STRA</name>
<reference evidence="2 3" key="1">
    <citation type="journal article" date="2014" name="Mol. Plant">
        <title>Chromosome Scale Genome Assembly and Transcriptome Profiling of Nannochloropsis gaditana in Nitrogen Depletion.</title>
        <authorList>
            <person name="Corteggiani Carpinelli E."/>
            <person name="Telatin A."/>
            <person name="Vitulo N."/>
            <person name="Forcato C."/>
            <person name="D'Angelo M."/>
            <person name="Schiavon R."/>
            <person name="Vezzi A."/>
            <person name="Giacometti G.M."/>
            <person name="Morosinotto T."/>
            <person name="Valle G."/>
        </authorList>
    </citation>
    <scope>NUCLEOTIDE SEQUENCE [LARGE SCALE GENOMIC DNA]</scope>
    <source>
        <strain evidence="2 3">B-31</strain>
    </source>
</reference>